<feature type="domain" description="Protein kinase" evidence="1">
    <location>
        <begin position="31"/>
        <end position="289"/>
    </location>
</feature>
<keyword evidence="3" id="KW-1185">Reference proteome</keyword>
<evidence type="ECO:0000313" key="3">
    <source>
        <dbReference type="Proteomes" id="UP000266673"/>
    </source>
</evidence>
<keyword evidence="2" id="KW-0418">Kinase</keyword>
<dbReference type="InterPro" id="IPR051681">
    <property type="entry name" value="Ser/Thr_Kinases-Pseudokinases"/>
</dbReference>
<gene>
    <name evidence="2" type="ORF">C2G38_2165076</name>
</gene>
<accession>A0A397W0K5</accession>
<feature type="domain" description="Protein kinase" evidence="1">
    <location>
        <begin position="325"/>
        <end position="582"/>
    </location>
</feature>
<dbReference type="OrthoDB" id="2441994at2759"/>
<dbReference type="AlphaFoldDB" id="A0A397W0K5"/>
<sequence>MEISSKEIGGRKWLEKAISDEHIKFFDYSEFNGKEKINDSVTSFIYKSEWTTCGLIVALKSIKLDIEGKDMESFAKELQLLQKVWFHPKINPFYGVTKDPSECYMMILQFANGGNLREFLNEKFSKLQWEEKYRIAGELAEGLSFLHNNNIIHRNLHPKNILVHDNKIMISDFCLSKLMTSDSSSSNSIIEGMPSFIDPQCFKDPTYKRTTKSDIYSYGVVLWEISSGHKPFPNLRRIQIAVQINTGKREKPIDGTPQKYVELYTKCWDDDPAKRPEMEEIIKFFDPYIVKPINTPVNTQNPLGELIEEAISEKTINFYNYDEFDDHHKVIVEEEFSSVYESKWKPRELIITLKYLQVHNKSFDKKIVKQLKFLQNAVHPNIVKFYGITKDPSSNYYVMIMKSVDGGCLRDYLMKNFSKLQWSRQLVVAIEIAEGLEYLHKNDISHLDLNSKIILVCKEEKMVIAGFGIPERANKASFSTSIVRGMAAYIEPQCLKDQYYERDMRSDIYSLGVILWEISSGKPPYKSFQDEYQTLFHVNEGGREKPVDGTNPEYVELYKLCWDEDPAKRPDIKSVLETLKRLNKID</sequence>
<dbReference type="Pfam" id="PF07714">
    <property type="entry name" value="PK_Tyr_Ser-Thr"/>
    <property type="match status" value="2"/>
</dbReference>
<evidence type="ECO:0000259" key="1">
    <source>
        <dbReference type="PROSITE" id="PS50011"/>
    </source>
</evidence>
<dbReference type="PROSITE" id="PS50011">
    <property type="entry name" value="PROTEIN_KINASE_DOM"/>
    <property type="match status" value="2"/>
</dbReference>
<name>A0A397W0K5_9GLOM</name>
<proteinExistence type="predicted"/>
<dbReference type="STRING" id="44941.A0A397W0K5"/>
<dbReference type="InterPro" id="IPR001245">
    <property type="entry name" value="Ser-Thr/Tyr_kinase_cat_dom"/>
</dbReference>
<dbReference type="InterPro" id="IPR000719">
    <property type="entry name" value="Prot_kinase_dom"/>
</dbReference>
<dbReference type="Gene3D" id="1.10.510.10">
    <property type="entry name" value="Transferase(Phosphotransferase) domain 1"/>
    <property type="match status" value="2"/>
</dbReference>
<dbReference type="GO" id="GO:0004674">
    <property type="term" value="F:protein serine/threonine kinase activity"/>
    <property type="evidence" value="ECO:0007669"/>
    <property type="project" value="TreeGrafter"/>
</dbReference>
<dbReference type="PANTHER" id="PTHR44329">
    <property type="entry name" value="SERINE/THREONINE-PROTEIN KINASE TNNI3K-RELATED"/>
    <property type="match status" value="1"/>
</dbReference>
<dbReference type="PRINTS" id="PR00109">
    <property type="entry name" value="TYRKINASE"/>
</dbReference>
<keyword evidence="2" id="KW-0808">Transferase</keyword>
<comment type="caution">
    <text evidence="2">The sequence shown here is derived from an EMBL/GenBank/DDBJ whole genome shotgun (WGS) entry which is preliminary data.</text>
</comment>
<organism evidence="2 3">
    <name type="scientific">Gigaspora rosea</name>
    <dbReference type="NCBI Taxonomy" id="44941"/>
    <lineage>
        <taxon>Eukaryota</taxon>
        <taxon>Fungi</taxon>
        <taxon>Fungi incertae sedis</taxon>
        <taxon>Mucoromycota</taxon>
        <taxon>Glomeromycotina</taxon>
        <taxon>Glomeromycetes</taxon>
        <taxon>Diversisporales</taxon>
        <taxon>Gigasporaceae</taxon>
        <taxon>Gigaspora</taxon>
    </lineage>
</organism>
<reference evidence="2 3" key="1">
    <citation type="submission" date="2018-06" db="EMBL/GenBank/DDBJ databases">
        <title>Comparative genomics reveals the genomic features of Rhizophagus irregularis, R. cerebriforme, R. diaphanum and Gigaspora rosea, and their symbiotic lifestyle signature.</title>
        <authorList>
            <person name="Morin E."/>
            <person name="San Clemente H."/>
            <person name="Chen E.C.H."/>
            <person name="De La Providencia I."/>
            <person name="Hainaut M."/>
            <person name="Kuo A."/>
            <person name="Kohler A."/>
            <person name="Murat C."/>
            <person name="Tang N."/>
            <person name="Roy S."/>
            <person name="Loubradou J."/>
            <person name="Henrissat B."/>
            <person name="Grigoriev I.V."/>
            <person name="Corradi N."/>
            <person name="Roux C."/>
            <person name="Martin F.M."/>
        </authorList>
    </citation>
    <scope>NUCLEOTIDE SEQUENCE [LARGE SCALE GENOMIC DNA]</scope>
    <source>
        <strain evidence="2 3">DAOM 194757</strain>
    </source>
</reference>
<dbReference type="EMBL" id="QKWP01000161">
    <property type="protein sequence ID" value="RIB25823.1"/>
    <property type="molecule type" value="Genomic_DNA"/>
</dbReference>
<protein>
    <submittedName>
        <fullName evidence="2">Kinase-like domain-containing protein</fullName>
    </submittedName>
</protein>
<evidence type="ECO:0000313" key="2">
    <source>
        <dbReference type="EMBL" id="RIB25823.1"/>
    </source>
</evidence>
<dbReference type="SUPFAM" id="SSF56112">
    <property type="entry name" value="Protein kinase-like (PK-like)"/>
    <property type="match status" value="2"/>
</dbReference>
<dbReference type="GO" id="GO:0005524">
    <property type="term" value="F:ATP binding"/>
    <property type="evidence" value="ECO:0007669"/>
    <property type="project" value="InterPro"/>
</dbReference>
<dbReference type="InterPro" id="IPR011009">
    <property type="entry name" value="Kinase-like_dom_sf"/>
</dbReference>
<dbReference type="Proteomes" id="UP000266673">
    <property type="component" value="Unassembled WGS sequence"/>
</dbReference>